<reference evidence="2 3" key="1">
    <citation type="submission" date="2019-01" db="EMBL/GenBank/DDBJ databases">
        <title>Genomes sequencing and comparative genomics of infectious freshwater microsporidia, Cucumispora dikerogammari and Thelohania contejeani.</title>
        <authorList>
            <person name="Cormier A."/>
            <person name="Giraud I."/>
            <person name="Wattier R."/>
            <person name="Teixeira M."/>
            <person name="Grandjean F."/>
            <person name="Rigaud T."/>
            <person name="Cordaux R."/>
        </authorList>
    </citation>
    <scope>NUCLEOTIDE SEQUENCE [LARGE SCALE GENOMIC DNA]</scope>
    <source>
        <strain evidence="2">T1</strain>
        <tissue evidence="2">Spores</tissue>
    </source>
</reference>
<sequence length="548" mass="64731">MNAHETSINSIIQNENTIQIESLAKIFEDIPKKPKESGMNIDDILNELIDKAKNKENLIDITAFKTQATEIINSSLDIVNENIIAFSKLSSIIFNVEENIINLEKNIFIEEINSLKLAFNFPLNMIKHLKQIFTDILTIRKKQVLEIADLKNFSHLKFIFIKTPMQNIIKNYDLFWEKIESSSLLGVKLKIKWSNLTDQEKEDISFNSDKCINTSIKSAFSPYFYYYFILKDIIIYIDKLIASNEDFLIMMNKEDSIKKFLKSIDNFTYYYNSIYAFESHINSILSYSSNTYNHDEINYIERNCLKLQEFIKYCSNVFKLIIPDLQEQILKSKVYCRMEMQELRNKIRDIYEDKKKYINDKLEKINTDELALNDIINLYKKTEDKIKNVILKIYNKNLFTLKNELSIFQTNILNIKNTFKIIYSRKAKRFNIVIHNYANDVENEKTDYDILNDEINNFLDYLNTSYAKTCELMKKYSEYFGMNFENENLMDNEPDKVDPDTLYKYNPSLLKIKKELKITVDAPKINSQNPSINISLSKDEEDNNDLFN</sequence>
<protein>
    <recommendedName>
        <fullName evidence="4">Autophagy-related protein 17</fullName>
    </recommendedName>
</protein>
<feature type="compositionally biased region" description="Acidic residues" evidence="1">
    <location>
        <begin position="539"/>
        <end position="548"/>
    </location>
</feature>
<evidence type="ECO:0000313" key="2">
    <source>
        <dbReference type="EMBL" id="KAF7680981.1"/>
    </source>
</evidence>
<accession>A0ABQ7HW70</accession>
<evidence type="ECO:0000256" key="1">
    <source>
        <dbReference type="SAM" id="MobiDB-lite"/>
    </source>
</evidence>
<gene>
    <name evidence="2" type="ORF">TCON_2404</name>
</gene>
<proteinExistence type="predicted"/>
<evidence type="ECO:0008006" key="4">
    <source>
        <dbReference type="Google" id="ProtNLM"/>
    </source>
</evidence>
<name>A0ABQ7HW70_9MICR</name>
<organism evidence="2 3">
    <name type="scientific">Astathelohania contejeani</name>
    <dbReference type="NCBI Taxonomy" id="164912"/>
    <lineage>
        <taxon>Eukaryota</taxon>
        <taxon>Fungi</taxon>
        <taxon>Fungi incertae sedis</taxon>
        <taxon>Microsporidia</taxon>
        <taxon>Astathelohaniidae</taxon>
        <taxon>Astathelohania</taxon>
    </lineage>
</organism>
<feature type="region of interest" description="Disordered" evidence="1">
    <location>
        <begin position="529"/>
        <end position="548"/>
    </location>
</feature>
<comment type="caution">
    <text evidence="2">The sequence shown here is derived from an EMBL/GenBank/DDBJ whole genome shotgun (WGS) entry which is preliminary data.</text>
</comment>
<evidence type="ECO:0000313" key="3">
    <source>
        <dbReference type="Proteomes" id="UP001516464"/>
    </source>
</evidence>
<keyword evidence="3" id="KW-1185">Reference proteome</keyword>
<dbReference type="EMBL" id="SBIQ01000290">
    <property type="protein sequence ID" value="KAF7680981.1"/>
    <property type="molecule type" value="Genomic_DNA"/>
</dbReference>
<dbReference type="Proteomes" id="UP001516464">
    <property type="component" value="Unassembled WGS sequence"/>
</dbReference>